<proteinExistence type="predicted"/>
<feature type="region of interest" description="Disordered" evidence="1">
    <location>
        <begin position="43"/>
        <end position="96"/>
    </location>
</feature>
<dbReference type="AlphaFoldDB" id="J3K6L8"/>
<sequence>MSGMHPQWFVLNHIDIHCRQNSSEEDRKVIKEKAIEELMAKRFAKGKSKEYHEHQLMVSQQKKREEEKKHRREEATETENEARQNKKAKTSQAQHPFAARMQARFRQMMANLEADVMAHGHDRLAVAGVSRDGVEEEMRGFLGH</sequence>
<dbReference type="Proteomes" id="UP000001261">
    <property type="component" value="Unassembled WGS sequence"/>
</dbReference>
<dbReference type="EMBL" id="GG704915">
    <property type="protein sequence ID" value="EAS30240.3"/>
    <property type="molecule type" value="Genomic_DNA"/>
</dbReference>
<name>J3K6L8_COCIM</name>
<evidence type="ECO:0000256" key="1">
    <source>
        <dbReference type="SAM" id="MobiDB-lite"/>
    </source>
</evidence>
<dbReference type="GeneID" id="24165256"/>
<organism evidence="2 3">
    <name type="scientific">Coccidioides immitis (strain RS)</name>
    <name type="common">Valley fever fungus</name>
    <dbReference type="NCBI Taxonomy" id="246410"/>
    <lineage>
        <taxon>Eukaryota</taxon>
        <taxon>Fungi</taxon>
        <taxon>Dikarya</taxon>
        <taxon>Ascomycota</taxon>
        <taxon>Pezizomycotina</taxon>
        <taxon>Eurotiomycetes</taxon>
        <taxon>Eurotiomycetidae</taxon>
        <taxon>Onygenales</taxon>
        <taxon>Onygenaceae</taxon>
        <taxon>Coccidioides</taxon>
    </lineage>
</organism>
<dbReference type="RefSeq" id="XP_001241823.1">
    <property type="nucleotide sequence ID" value="XM_001241822.1"/>
</dbReference>
<evidence type="ECO:0000313" key="3">
    <source>
        <dbReference type="Proteomes" id="UP000001261"/>
    </source>
</evidence>
<feature type="compositionally biased region" description="Basic and acidic residues" evidence="1">
    <location>
        <begin position="62"/>
        <end position="84"/>
    </location>
</feature>
<protein>
    <submittedName>
        <fullName evidence="2">Uncharacterized protein</fullName>
    </submittedName>
</protein>
<reference evidence="3" key="2">
    <citation type="journal article" date="2010" name="Genome Res.">
        <title>Population genomic sequencing of Coccidioides fungi reveals recent hybridization and transposon control.</title>
        <authorList>
            <person name="Neafsey D.E."/>
            <person name="Barker B.M."/>
            <person name="Sharpton T.J."/>
            <person name="Stajich J.E."/>
            <person name="Park D.J."/>
            <person name="Whiston E."/>
            <person name="Hung C.-Y."/>
            <person name="McMahan C."/>
            <person name="White J."/>
            <person name="Sykes S."/>
            <person name="Heiman D."/>
            <person name="Young S."/>
            <person name="Zeng Q."/>
            <person name="Abouelleil A."/>
            <person name="Aftuck L."/>
            <person name="Bessette D."/>
            <person name="Brown A."/>
            <person name="FitzGerald M."/>
            <person name="Lui A."/>
            <person name="Macdonald J.P."/>
            <person name="Priest M."/>
            <person name="Orbach M.J."/>
            <person name="Galgiani J.N."/>
            <person name="Kirkland T.N."/>
            <person name="Cole G.T."/>
            <person name="Birren B.W."/>
            <person name="Henn M.R."/>
            <person name="Taylor J.W."/>
            <person name="Rounsley S.D."/>
        </authorList>
    </citation>
    <scope>GENOME REANNOTATION</scope>
    <source>
        <strain evidence="3">RS</strain>
    </source>
</reference>
<reference evidence="3" key="1">
    <citation type="journal article" date="2009" name="Genome Res.">
        <title>Comparative genomic analyses of the human fungal pathogens Coccidioides and their relatives.</title>
        <authorList>
            <person name="Sharpton T.J."/>
            <person name="Stajich J.E."/>
            <person name="Rounsley S.D."/>
            <person name="Gardner M.J."/>
            <person name="Wortman J.R."/>
            <person name="Jordar V.S."/>
            <person name="Maiti R."/>
            <person name="Kodira C.D."/>
            <person name="Neafsey D.E."/>
            <person name="Zeng Q."/>
            <person name="Hung C.-Y."/>
            <person name="McMahan C."/>
            <person name="Muszewska A."/>
            <person name="Grynberg M."/>
            <person name="Mandel M.A."/>
            <person name="Kellner E.M."/>
            <person name="Barker B.M."/>
            <person name="Galgiani J.N."/>
            <person name="Orbach M.J."/>
            <person name="Kirkland T.N."/>
            <person name="Cole G.T."/>
            <person name="Henn M.R."/>
            <person name="Birren B.W."/>
            <person name="Taylor J.W."/>
        </authorList>
    </citation>
    <scope>NUCLEOTIDE SEQUENCE [LARGE SCALE GENOMIC DNA]</scope>
    <source>
        <strain evidence="3">RS</strain>
    </source>
</reference>
<dbReference type="KEGG" id="cim:CIMG_13629"/>
<dbReference type="OMA" id="HIDIHCR"/>
<accession>J3K6L8</accession>
<evidence type="ECO:0000313" key="2">
    <source>
        <dbReference type="EMBL" id="EAS30240.3"/>
    </source>
</evidence>
<keyword evidence="3" id="KW-1185">Reference proteome</keyword>
<gene>
    <name evidence="2" type="ORF">CIMG_13629</name>
</gene>
<dbReference type="InParanoid" id="J3K6L8"/>
<dbReference type="VEuPathDB" id="FungiDB:CIMG_13629"/>